<dbReference type="Proteomes" id="UP000465241">
    <property type="component" value="Unassembled WGS sequence"/>
</dbReference>
<keyword evidence="1" id="KW-0805">Transcription regulation</keyword>
<comment type="caution">
    <text evidence="5">The sequence shown here is derived from an EMBL/GenBank/DDBJ whole genome shotgun (WGS) entry which is preliminary data.</text>
</comment>
<feature type="domain" description="HTH araC/xylS-type" evidence="4">
    <location>
        <begin position="157"/>
        <end position="257"/>
    </location>
</feature>
<dbReference type="Pfam" id="PF12833">
    <property type="entry name" value="HTH_18"/>
    <property type="match status" value="1"/>
</dbReference>
<dbReference type="GO" id="GO:0003700">
    <property type="term" value="F:DNA-binding transcription factor activity"/>
    <property type="evidence" value="ECO:0007669"/>
    <property type="project" value="InterPro"/>
</dbReference>
<dbReference type="PANTHER" id="PTHR46796">
    <property type="entry name" value="HTH-TYPE TRANSCRIPTIONAL ACTIVATOR RHAS-RELATED"/>
    <property type="match status" value="1"/>
</dbReference>
<proteinExistence type="predicted"/>
<evidence type="ECO:0000313" key="5">
    <source>
        <dbReference type="EMBL" id="GFG59099.1"/>
    </source>
</evidence>
<dbReference type="InterPro" id="IPR046532">
    <property type="entry name" value="DUF6597"/>
</dbReference>
<dbReference type="PANTHER" id="PTHR46796:SF15">
    <property type="entry name" value="BLL1074 PROTEIN"/>
    <property type="match status" value="1"/>
</dbReference>
<protein>
    <submittedName>
        <fullName evidence="5">AraC family transcriptional regulator</fullName>
    </submittedName>
</protein>
<sequence>MVYVGTMFVTGTPHPSLRGVVLRYEGFTDRSGRPMTFRELPCSYVPIIIDLDTGWTVTHVDRPAVRLGSFIAGVTDSPMLVHHGGSADCLQVDLTPLGARRLFGIPMHELANQTVSIEDVLGVSGGRLVQQVGEAAGWPERFDLVDAALRARLAESDEVDPAVSWSLERIMSARIGDLAAELGWSHRRLITRYREAVGLPPKTVARIVRFEALTARLGGEPVDWAALAADCGFFDQAHLAREVRSLTGQTPTELLVNFVQDAPVSSA</sequence>
<evidence type="ECO:0000256" key="2">
    <source>
        <dbReference type="ARBA" id="ARBA00023125"/>
    </source>
</evidence>
<accession>A0A7I9WNG6</accession>
<organism evidence="5 6">
    <name type="scientific">Mycolicibacterium murale</name>
    <dbReference type="NCBI Taxonomy" id="182220"/>
    <lineage>
        <taxon>Bacteria</taxon>
        <taxon>Bacillati</taxon>
        <taxon>Actinomycetota</taxon>
        <taxon>Actinomycetes</taxon>
        <taxon>Mycobacteriales</taxon>
        <taxon>Mycobacteriaceae</taxon>
        <taxon>Mycolicibacterium</taxon>
    </lineage>
</organism>
<dbReference type="GO" id="GO:0043565">
    <property type="term" value="F:sequence-specific DNA binding"/>
    <property type="evidence" value="ECO:0007669"/>
    <property type="project" value="InterPro"/>
</dbReference>
<name>A0A7I9WNG6_9MYCO</name>
<keyword evidence="2" id="KW-0238">DNA-binding</keyword>
<gene>
    <name evidence="5" type="ORF">MMUR_32350</name>
</gene>
<keyword evidence="3" id="KW-0804">Transcription</keyword>
<evidence type="ECO:0000256" key="3">
    <source>
        <dbReference type="ARBA" id="ARBA00023163"/>
    </source>
</evidence>
<dbReference type="Gene3D" id="1.10.10.60">
    <property type="entry name" value="Homeodomain-like"/>
    <property type="match status" value="1"/>
</dbReference>
<keyword evidence="6" id="KW-1185">Reference proteome</keyword>
<reference evidence="5 6" key="1">
    <citation type="journal article" date="2019" name="Emerg. Microbes Infect.">
        <title>Comprehensive subspecies identification of 175 nontuberculous mycobacteria species based on 7547 genomic profiles.</title>
        <authorList>
            <person name="Matsumoto Y."/>
            <person name="Kinjo T."/>
            <person name="Motooka D."/>
            <person name="Nabeya D."/>
            <person name="Jung N."/>
            <person name="Uechi K."/>
            <person name="Horii T."/>
            <person name="Iida T."/>
            <person name="Fujita J."/>
            <person name="Nakamura S."/>
        </authorList>
    </citation>
    <scope>NUCLEOTIDE SEQUENCE [LARGE SCALE GENOMIC DNA]</scope>
    <source>
        <strain evidence="5 6">JCM 13392</strain>
    </source>
</reference>
<dbReference type="PROSITE" id="PS01124">
    <property type="entry name" value="HTH_ARAC_FAMILY_2"/>
    <property type="match status" value="1"/>
</dbReference>
<dbReference type="InterPro" id="IPR050204">
    <property type="entry name" value="AraC_XylS_family_regulators"/>
</dbReference>
<dbReference type="Pfam" id="PF20240">
    <property type="entry name" value="DUF6597"/>
    <property type="match status" value="1"/>
</dbReference>
<dbReference type="EMBL" id="BLKT01000003">
    <property type="protein sequence ID" value="GFG59099.1"/>
    <property type="molecule type" value="Genomic_DNA"/>
</dbReference>
<dbReference type="SMART" id="SM00342">
    <property type="entry name" value="HTH_ARAC"/>
    <property type="match status" value="1"/>
</dbReference>
<evidence type="ECO:0000259" key="4">
    <source>
        <dbReference type="PROSITE" id="PS01124"/>
    </source>
</evidence>
<evidence type="ECO:0000313" key="6">
    <source>
        <dbReference type="Proteomes" id="UP000465241"/>
    </source>
</evidence>
<dbReference type="InterPro" id="IPR018060">
    <property type="entry name" value="HTH_AraC"/>
</dbReference>
<evidence type="ECO:0000256" key="1">
    <source>
        <dbReference type="ARBA" id="ARBA00023015"/>
    </source>
</evidence>
<dbReference type="AlphaFoldDB" id="A0A7I9WNG6"/>